<sequence>MLTKLKKCKTLKEIYEVLGRNFFEKIAMYIVMGWCLWVC</sequence>
<name>A0A174Z556_9FIRM</name>
<evidence type="ECO:0000313" key="1">
    <source>
        <dbReference type="EMBL" id="CUQ81027.1"/>
    </source>
</evidence>
<dbReference type="Proteomes" id="UP000095780">
    <property type="component" value="Unassembled WGS sequence"/>
</dbReference>
<accession>A0A174Z556</accession>
<dbReference type="AlphaFoldDB" id="A0A174Z556"/>
<organism evidence="1 2">
    <name type="scientific">Lachnospira eligens</name>
    <dbReference type="NCBI Taxonomy" id="39485"/>
    <lineage>
        <taxon>Bacteria</taxon>
        <taxon>Bacillati</taxon>
        <taxon>Bacillota</taxon>
        <taxon>Clostridia</taxon>
        <taxon>Lachnospirales</taxon>
        <taxon>Lachnospiraceae</taxon>
        <taxon>Lachnospira</taxon>
    </lineage>
</organism>
<proteinExistence type="predicted"/>
<evidence type="ECO:0000313" key="2">
    <source>
        <dbReference type="Proteomes" id="UP000095780"/>
    </source>
</evidence>
<dbReference type="EMBL" id="CZBV01000002">
    <property type="protein sequence ID" value="CUQ81027.1"/>
    <property type="molecule type" value="Genomic_DNA"/>
</dbReference>
<gene>
    <name evidence="1" type="ORF">ERS852492_00634</name>
</gene>
<protein>
    <submittedName>
        <fullName evidence="1">Uncharacterized protein</fullName>
    </submittedName>
</protein>
<reference evidence="1 2" key="1">
    <citation type="submission" date="2015-09" db="EMBL/GenBank/DDBJ databases">
        <authorList>
            <consortium name="Pathogen Informatics"/>
        </authorList>
    </citation>
    <scope>NUCLEOTIDE SEQUENCE [LARGE SCALE GENOMIC DNA]</scope>
    <source>
        <strain evidence="1 2">2789STDY5834878</strain>
    </source>
</reference>